<feature type="region of interest" description="Disordered" evidence="2">
    <location>
        <begin position="627"/>
        <end position="656"/>
    </location>
</feature>
<feature type="compositionally biased region" description="Acidic residues" evidence="2">
    <location>
        <begin position="699"/>
        <end position="716"/>
    </location>
</feature>
<dbReference type="Proteomes" id="UP000254232">
    <property type="component" value="Unassembled WGS sequence"/>
</dbReference>
<feature type="compositionally biased region" description="Polar residues" evidence="2">
    <location>
        <begin position="84"/>
        <end position="96"/>
    </location>
</feature>
<feature type="region of interest" description="Disordered" evidence="2">
    <location>
        <begin position="391"/>
        <end position="413"/>
    </location>
</feature>
<sequence>MTKSSKRLRLLYLSVMSRSYAMDDKWITVKPNGEENKGSHVKISDDGKILAGMGGKFNGDKISEIRKSFNGPKTPRGLKKPETTESVGKQENNRTSLSEREQLLEQVKNVLPKNMSFEQVKNLPDNVLKFRIRTYTRQKEEATAHKMAVQQNAVQATSTNQTEVEKTQETKQPTSKRLDMLLNSLNKKREDAEAYSERMRQEAKNRMGQPIHASERGIRNRWEREYNTLSNKLDSIKKTERAIEREKDLIERVNSTNLPDQINQAIQSGELSQWRKYPNRFFVKGVEKGRIIWDEKKGQLLASHYHEVPDEQKPIFKEAFNKLKASLADHEKALAEKKKNIGQSTYLNFGDDIGEIADAKRKGMKYSRAKGLYYFPKGVEMPEEYRKYAINNKQDKPTQEQTSQTAAQDEKETDANGWFEVRNNPLSKEGVFLYSGSQITLPDGSSPPDPNKMYRVYRPAEELEKAVDTFKLIPWVDNHAMLGSEEIGYTPAERKGVSGVIGEDVYVKDGTLYGNIKVFSERFAKQIEKGKKELSLGYRCRYEYKPGKWNGEAYDYIQRNLRGNHLALVDNGRMGSDVRVMDSADELENTGHFTFTCDSTMEHLMNEEELTEQVKKLVLAVAELKKAREGAPDEALPPDTEDEEEDGAPDDFPLGEDLDEEAEKVEDEGDDGKTDQEKMLDIIENLANRVSKLEQSSSTDEDEEGEENTTEDEDEKEDVKAMDEAAIVRKVTKNITERNALYKRVTPHVGAFNVSAMDSKADVAAYTCKKLGVKVAKGNEIAFVEGYLAANKAPKNQKAVSVAQDGFSNPNKLFFKDQL</sequence>
<proteinExistence type="predicted"/>
<evidence type="ECO:0000313" key="3">
    <source>
        <dbReference type="EMBL" id="STO37581.1"/>
    </source>
</evidence>
<evidence type="ECO:0000256" key="1">
    <source>
        <dbReference type="SAM" id="Coils"/>
    </source>
</evidence>
<evidence type="ECO:0000313" key="4">
    <source>
        <dbReference type="Proteomes" id="UP000254232"/>
    </source>
</evidence>
<dbReference type="InterPro" id="IPR016913">
    <property type="entry name" value="UCP029215"/>
</dbReference>
<organism evidence="3 4">
    <name type="scientific">Gallibacterium anatis</name>
    <dbReference type="NCBI Taxonomy" id="750"/>
    <lineage>
        <taxon>Bacteria</taxon>
        <taxon>Pseudomonadati</taxon>
        <taxon>Pseudomonadota</taxon>
        <taxon>Gammaproteobacteria</taxon>
        <taxon>Pasteurellales</taxon>
        <taxon>Pasteurellaceae</taxon>
        <taxon>Gallibacterium</taxon>
    </lineage>
</organism>
<dbReference type="GeneID" id="77264812"/>
<dbReference type="Pfam" id="PF09979">
    <property type="entry name" value="DUF2213"/>
    <property type="match status" value="1"/>
</dbReference>
<reference evidence="3 4" key="1">
    <citation type="submission" date="2018-06" db="EMBL/GenBank/DDBJ databases">
        <authorList>
            <consortium name="Pathogen Informatics"/>
            <person name="Doyle S."/>
        </authorList>
    </citation>
    <scope>NUCLEOTIDE SEQUENCE [LARGE SCALE GENOMIC DNA]</scope>
    <source>
        <strain evidence="3 4">NCTC11413</strain>
    </source>
</reference>
<dbReference type="RefSeq" id="WP_080638277.1">
    <property type="nucleotide sequence ID" value="NZ_UGGZ01000001.1"/>
</dbReference>
<protein>
    <submittedName>
        <fullName evidence="3">Uncharacterized protein conserved in bacteria</fullName>
    </submittedName>
</protein>
<keyword evidence="1" id="KW-0175">Coiled coil</keyword>
<dbReference type="AlphaFoldDB" id="A0A377H500"/>
<name>A0A377H500_9PAST</name>
<accession>A0A377H500</accession>
<feature type="region of interest" description="Disordered" evidence="2">
    <location>
        <begin position="690"/>
        <end position="721"/>
    </location>
</feature>
<gene>
    <name evidence="3" type="ORF">NCTC11413_00694</name>
</gene>
<dbReference type="EMBL" id="UGGZ01000001">
    <property type="protein sequence ID" value="STO37581.1"/>
    <property type="molecule type" value="Genomic_DNA"/>
</dbReference>
<feature type="coiled-coil region" evidence="1">
    <location>
        <begin position="178"/>
        <end position="256"/>
    </location>
</feature>
<feature type="compositionally biased region" description="Acidic residues" evidence="2">
    <location>
        <begin position="639"/>
        <end position="656"/>
    </location>
</feature>
<feature type="region of interest" description="Disordered" evidence="2">
    <location>
        <begin position="61"/>
        <end position="98"/>
    </location>
</feature>
<feature type="region of interest" description="Disordered" evidence="2">
    <location>
        <begin position="154"/>
        <end position="173"/>
    </location>
</feature>
<evidence type="ECO:0000256" key="2">
    <source>
        <dbReference type="SAM" id="MobiDB-lite"/>
    </source>
</evidence>